<reference evidence="2 3" key="1">
    <citation type="journal article" date="2018" name="PLoS Genet.">
        <title>Population sequencing reveals clonal diversity and ancestral inbreeding in the grapevine cultivar Chardonnay.</title>
        <authorList>
            <person name="Roach M.J."/>
            <person name="Johnson D.L."/>
            <person name="Bohlmann J."/>
            <person name="van Vuuren H.J."/>
            <person name="Jones S.J."/>
            <person name="Pretorius I.S."/>
            <person name="Schmidt S.A."/>
            <person name="Borneman A.R."/>
        </authorList>
    </citation>
    <scope>NUCLEOTIDE SEQUENCE [LARGE SCALE GENOMIC DNA]</scope>
    <source>
        <strain evidence="3">cv. Chardonnay</strain>
        <tissue evidence="2">Leaf</tissue>
    </source>
</reference>
<protein>
    <submittedName>
        <fullName evidence="2">Uncharacterized protein</fullName>
    </submittedName>
</protein>
<dbReference type="Proteomes" id="UP000288805">
    <property type="component" value="Unassembled WGS sequence"/>
</dbReference>
<feature type="compositionally biased region" description="Basic and acidic residues" evidence="1">
    <location>
        <begin position="21"/>
        <end position="31"/>
    </location>
</feature>
<feature type="compositionally biased region" description="Low complexity" evidence="1">
    <location>
        <begin position="32"/>
        <end position="46"/>
    </location>
</feature>
<evidence type="ECO:0000256" key="1">
    <source>
        <dbReference type="SAM" id="MobiDB-lite"/>
    </source>
</evidence>
<evidence type="ECO:0000313" key="2">
    <source>
        <dbReference type="EMBL" id="RVW27531.1"/>
    </source>
</evidence>
<comment type="caution">
    <text evidence="2">The sequence shown here is derived from an EMBL/GenBank/DDBJ whole genome shotgun (WGS) entry which is preliminary data.</text>
</comment>
<accession>A0A438CWI2</accession>
<gene>
    <name evidence="2" type="ORF">CK203_104678</name>
</gene>
<proteinExistence type="predicted"/>
<feature type="compositionally biased region" description="Polar residues" evidence="1">
    <location>
        <begin position="56"/>
        <end position="65"/>
    </location>
</feature>
<name>A0A438CWI2_VITVI</name>
<feature type="region of interest" description="Disordered" evidence="1">
    <location>
        <begin position="19"/>
        <end position="65"/>
    </location>
</feature>
<sequence length="93" mass="10287">MFWVNSEVISASGAMTCFPFHKGEKNDEPKATKSTSVRSSTSISMSTDHEVRRSGSEFNSQMHQTSALIPLRRPHLLVCNKDPAISKYSPSLS</sequence>
<evidence type="ECO:0000313" key="3">
    <source>
        <dbReference type="Proteomes" id="UP000288805"/>
    </source>
</evidence>
<dbReference type="AlphaFoldDB" id="A0A438CWI2"/>
<organism evidence="2 3">
    <name type="scientific">Vitis vinifera</name>
    <name type="common">Grape</name>
    <dbReference type="NCBI Taxonomy" id="29760"/>
    <lineage>
        <taxon>Eukaryota</taxon>
        <taxon>Viridiplantae</taxon>
        <taxon>Streptophyta</taxon>
        <taxon>Embryophyta</taxon>
        <taxon>Tracheophyta</taxon>
        <taxon>Spermatophyta</taxon>
        <taxon>Magnoliopsida</taxon>
        <taxon>eudicotyledons</taxon>
        <taxon>Gunneridae</taxon>
        <taxon>Pentapetalae</taxon>
        <taxon>rosids</taxon>
        <taxon>Vitales</taxon>
        <taxon>Vitaceae</taxon>
        <taxon>Viteae</taxon>
        <taxon>Vitis</taxon>
    </lineage>
</organism>
<dbReference type="EMBL" id="QGNW01001949">
    <property type="protein sequence ID" value="RVW27531.1"/>
    <property type="molecule type" value="Genomic_DNA"/>
</dbReference>
<dbReference type="OrthoDB" id="4062651at2759"/>